<dbReference type="EMBL" id="JAVHJM010000008">
    <property type="protein sequence ID" value="KAK6508118.1"/>
    <property type="molecule type" value="Genomic_DNA"/>
</dbReference>
<comment type="caution">
    <text evidence="2">The sequence shown here is derived from an EMBL/GenBank/DDBJ whole genome shotgun (WGS) entry which is preliminary data.</text>
</comment>
<feature type="compositionally biased region" description="Polar residues" evidence="1">
    <location>
        <begin position="98"/>
        <end position="112"/>
    </location>
</feature>
<dbReference type="Proteomes" id="UP001307849">
    <property type="component" value="Unassembled WGS sequence"/>
</dbReference>
<keyword evidence="3" id="KW-1185">Reference proteome</keyword>
<feature type="region of interest" description="Disordered" evidence="1">
    <location>
        <begin position="87"/>
        <end position="125"/>
    </location>
</feature>
<accession>A0AAN8N6B2</accession>
<sequence>MANKQYRFRLIPSDDGEAIYVGELLETPDGTGCDGVTIPMKLQFHLGEQDDIYIGEALEDDKDSLEVNDTVKEEDEEEYGSAIGYNENDANIGEETDYNSSRTMQSERSNVSIEPPESHHSLPILPSELSVLDEAPFRLEEVYLAGNRRPAVEIEKLPLDIRYQVYRWLFNHPEPGRGFQGIVEIPGGRSSSLQDPWIS</sequence>
<gene>
    <name evidence="2" type="ORF">TWF506_010221</name>
</gene>
<proteinExistence type="predicted"/>
<protein>
    <submittedName>
        <fullName evidence="2">Uncharacterized protein</fullName>
    </submittedName>
</protein>
<evidence type="ECO:0000313" key="3">
    <source>
        <dbReference type="Proteomes" id="UP001307849"/>
    </source>
</evidence>
<reference evidence="2 3" key="1">
    <citation type="submission" date="2019-10" db="EMBL/GenBank/DDBJ databases">
        <authorList>
            <person name="Palmer J.M."/>
        </authorList>
    </citation>
    <scope>NUCLEOTIDE SEQUENCE [LARGE SCALE GENOMIC DNA]</scope>
    <source>
        <strain evidence="2 3">TWF506</strain>
    </source>
</reference>
<name>A0AAN8N6B2_9PEZI</name>
<evidence type="ECO:0000313" key="2">
    <source>
        <dbReference type="EMBL" id="KAK6508118.1"/>
    </source>
</evidence>
<evidence type="ECO:0000256" key="1">
    <source>
        <dbReference type="SAM" id="MobiDB-lite"/>
    </source>
</evidence>
<organism evidence="2 3">
    <name type="scientific">Arthrobotrys conoides</name>
    <dbReference type="NCBI Taxonomy" id="74498"/>
    <lineage>
        <taxon>Eukaryota</taxon>
        <taxon>Fungi</taxon>
        <taxon>Dikarya</taxon>
        <taxon>Ascomycota</taxon>
        <taxon>Pezizomycotina</taxon>
        <taxon>Orbiliomycetes</taxon>
        <taxon>Orbiliales</taxon>
        <taxon>Orbiliaceae</taxon>
        <taxon>Arthrobotrys</taxon>
    </lineage>
</organism>
<dbReference type="AlphaFoldDB" id="A0AAN8N6B2"/>